<evidence type="ECO:0000313" key="7">
    <source>
        <dbReference type="EMBL" id="EEC51276.1"/>
    </source>
</evidence>
<feature type="region of interest" description="Disordered" evidence="5">
    <location>
        <begin position="284"/>
        <end position="311"/>
    </location>
</feature>
<feature type="region of interest" description="Disordered" evidence="5">
    <location>
        <begin position="444"/>
        <end position="482"/>
    </location>
</feature>
<evidence type="ECO:0000256" key="2">
    <source>
        <dbReference type="ARBA" id="ARBA00023117"/>
    </source>
</evidence>
<dbReference type="Proteomes" id="UP000000759">
    <property type="component" value="Chromosome 1"/>
</dbReference>
<dbReference type="GeneID" id="7196191"/>
<proteinExistence type="predicted"/>
<evidence type="ECO:0000259" key="6">
    <source>
        <dbReference type="PROSITE" id="PS50014"/>
    </source>
</evidence>
<evidence type="ECO:0000256" key="1">
    <source>
        <dbReference type="ARBA" id="ARBA00004123"/>
    </source>
</evidence>
<feature type="region of interest" description="Disordered" evidence="5">
    <location>
        <begin position="27"/>
        <end position="57"/>
    </location>
</feature>
<feature type="compositionally biased region" description="Basic and acidic residues" evidence="5">
    <location>
        <begin position="466"/>
        <end position="482"/>
    </location>
</feature>
<feature type="domain" description="Bromo" evidence="6">
    <location>
        <begin position="1262"/>
        <end position="1332"/>
    </location>
</feature>
<feature type="region of interest" description="Disordered" evidence="5">
    <location>
        <begin position="970"/>
        <end position="1006"/>
    </location>
</feature>
<dbReference type="PANTHER" id="PTHR13900:SF0">
    <property type="entry name" value="TRANSCRIPTION INITIATION FACTOR TFIID SUBUNIT 1"/>
    <property type="match status" value="1"/>
</dbReference>
<dbReference type="PANTHER" id="PTHR13900">
    <property type="entry name" value="TRANSCRIPTION INITIATION FACTOR TFIID"/>
    <property type="match status" value="1"/>
</dbReference>
<dbReference type="HOGENOM" id="CLU_253020_0_0_1"/>
<feature type="compositionally biased region" description="Basic and acidic residues" evidence="5">
    <location>
        <begin position="27"/>
        <end position="36"/>
    </location>
</feature>
<keyword evidence="3" id="KW-0539">Nucleus</keyword>
<dbReference type="PRINTS" id="PR00503">
    <property type="entry name" value="BROMODOMAIN"/>
</dbReference>
<dbReference type="InterPro" id="IPR040240">
    <property type="entry name" value="TAF1"/>
</dbReference>
<dbReference type="KEGG" id="pti:PHATRDRAFT_42944"/>
<dbReference type="EMBL" id="CM000605">
    <property type="protein sequence ID" value="EEC51276.1"/>
    <property type="molecule type" value="Genomic_DNA"/>
</dbReference>
<dbReference type="OMA" id="DESTICW"/>
<feature type="compositionally biased region" description="Polar residues" evidence="5">
    <location>
        <begin position="1075"/>
        <end position="1089"/>
    </location>
</feature>
<dbReference type="InterPro" id="IPR001487">
    <property type="entry name" value="Bromodomain"/>
</dbReference>
<dbReference type="GO" id="GO:0051123">
    <property type="term" value="P:RNA polymerase II preinitiation complex assembly"/>
    <property type="evidence" value="ECO:0007669"/>
    <property type="project" value="TreeGrafter"/>
</dbReference>
<name>B7FQ37_PHATC</name>
<keyword evidence="8" id="KW-1185">Reference proteome</keyword>
<dbReference type="GO" id="GO:0017025">
    <property type="term" value="F:TBP-class protein binding"/>
    <property type="evidence" value="ECO:0007669"/>
    <property type="project" value="InterPro"/>
</dbReference>
<dbReference type="SMART" id="SM00297">
    <property type="entry name" value="BROMO"/>
    <property type="match status" value="1"/>
</dbReference>
<dbReference type="InterPro" id="IPR036427">
    <property type="entry name" value="Bromodomain-like_sf"/>
</dbReference>
<dbReference type="InterPro" id="IPR022591">
    <property type="entry name" value="TAF1_HAT_dom"/>
</dbReference>
<dbReference type="GO" id="GO:0016251">
    <property type="term" value="F:RNA polymerase II general transcription initiation factor activity"/>
    <property type="evidence" value="ECO:0007669"/>
    <property type="project" value="InterPro"/>
</dbReference>
<comment type="subcellular location">
    <subcellularLocation>
        <location evidence="1">Nucleus</location>
    </subcellularLocation>
</comment>
<feature type="region of interest" description="Disordered" evidence="5">
    <location>
        <begin position="1063"/>
        <end position="1089"/>
    </location>
</feature>
<dbReference type="GO" id="GO:0005669">
    <property type="term" value="C:transcription factor TFIID complex"/>
    <property type="evidence" value="ECO:0007669"/>
    <property type="project" value="InterPro"/>
</dbReference>
<evidence type="ECO:0000313" key="8">
    <source>
        <dbReference type="Proteomes" id="UP000000759"/>
    </source>
</evidence>
<dbReference type="STRING" id="556484.B7FQ37"/>
<evidence type="ECO:0000256" key="5">
    <source>
        <dbReference type="SAM" id="MobiDB-lite"/>
    </source>
</evidence>
<dbReference type="GO" id="GO:0004402">
    <property type="term" value="F:histone acetyltransferase activity"/>
    <property type="evidence" value="ECO:0007669"/>
    <property type="project" value="InterPro"/>
</dbReference>
<feature type="region of interest" description="Disordered" evidence="5">
    <location>
        <begin position="1144"/>
        <end position="1240"/>
    </location>
</feature>
<dbReference type="RefSeq" id="XP_002176813.1">
    <property type="nucleotide sequence ID" value="XM_002176777.1"/>
</dbReference>
<feature type="compositionally biased region" description="Basic and acidic residues" evidence="5">
    <location>
        <begin position="1063"/>
        <end position="1072"/>
    </location>
</feature>
<reference evidence="7 8" key="1">
    <citation type="journal article" date="2008" name="Nature">
        <title>The Phaeodactylum genome reveals the evolutionary history of diatom genomes.</title>
        <authorList>
            <person name="Bowler C."/>
            <person name="Allen A.E."/>
            <person name="Badger J.H."/>
            <person name="Grimwood J."/>
            <person name="Jabbari K."/>
            <person name="Kuo A."/>
            <person name="Maheswari U."/>
            <person name="Martens C."/>
            <person name="Maumus F."/>
            <person name="Otillar R.P."/>
            <person name="Rayko E."/>
            <person name="Salamov A."/>
            <person name="Vandepoele K."/>
            <person name="Beszteri B."/>
            <person name="Gruber A."/>
            <person name="Heijde M."/>
            <person name="Katinka M."/>
            <person name="Mock T."/>
            <person name="Valentin K."/>
            <person name="Verret F."/>
            <person name="Berges J.A."/>
            <person name="Brownlee C."/>
            <person name="Cadoret J.P."/>
            <person name="Chiovitti A."/>
            <person name="Choi C.J."/>
            <person name="Coesel S."/>
            <person name="De Martino A."/>
            <person name="Detter J.C."/>
            <person name="Durkin C."/>
            <person name="Falciatore A."/>
            <person name="Fournet J."/>
            <person name="Haruta M."/>
            <person name="Huysman M.J."/>
            <person name="Jenkins B.D."/>
            <person name="Jiroutova K."/>
            <person name="Jorgensen R.E."/>
            <person name="Joubert Y."/>
            <person name="Kaplan A."/>
            <person name="Kroger N."/>
            <person name="Kroth P.G."/>
            <person name="La Roche J."/>
            <person name="Lindquist E."/>
            <person name="Lommer M."/>
            <person name="Martin-Jezequel V."/>
            <person name="Lopez P.J."/>
            <person name="Lucas S."/>
            <person name="Mangogna M."/>
            <person name="McGinnis K."/>
            <person name="Medlin L.K."/>
            <person name="Montsant A."/>
            <person name="Oudot-Le Secq M.P."/>
            <person name="Napoli C."/>
            <person name="Obornik M."/>
            <person name="Parker M.S."/>
            <person name="Petit J.L."/>
            <person name="Porcel B.M."/>
            <person name="Poulsen N."/>
            <person name="Robison M."/>
            <person name="Rychlewski L."/>
            <person name="Rynearson T.A."/>
            <person name="Schmutz J."/>
            <person name="Shapiro H."/>
            <person name="Siaut M."/>
            <person name="Stanley M."/>
            <person name="Sussman M.R."/>
            <person name="Taylor A.R."/>
            <person name="Vardi A."/>
            <person name="von Dassow P."/>
            <person name="Vyverman W."/>
            <person name="Willis A."/>
            <person name="Wyrwicz L.S."/>
            <person name="Rokhsar D.S."/>
            <person name="Weissenbach J."/>
            <person name="Armbrust E.V."/>
            <person name="Green B.R."/>
            <person name="Van de Peer Y."/>
            <person name="Grigoriev I.V."/>
        </authorList>
    </citation>
    <scope>NUCLEOTIDE SEQUENCE [LARGE SCALE GENOMIC DNA]</scope>
    <source>
        <strain evidence="7 8">CCAP 1055/1</strain>
    </source>
</reference>
<gene>
    <name evidence="7" type="ORF">PHATRDRAFT_42944</name>
</gene>
<protein>
    <recommendedName>
        <fullName evidence="6">Bromo domain-containing protein</fullName>
    </recommendedName>
</protein>
<dbReference type="OrthoDB" id="5752at2759"/>
<accession>B7FQ37</accession>
<dbReference type="PROSITE" id="PS50014">
    <property type="entry name" value="BROMODOMAIN_2"/>
    <property type="match status" value="1"/>
</dbReference>
<reference evidence="8" key="2">
    <citation type="submission" date="2008-08" db="EMBL/GenBank/DDBJ databases">
        <authorList>
            <consortium name="Diatom Consortium"/>
            <person name="Grigoriev I."/>
            <person name="Grimwood J."/>
            <person name="Kuo A."/>
            <person name="Otillar R.P."/>
            <person name="Salamov A."/>
            <person name="Detter J.C."/>
            <person name="Lindquist E."/>
            <person name="Shapiro H."/>
            <person name="Lucas S."/>
            <person name="Glavina del Rio T."/>
            <person name="Pitluck S."/>
            <person name="Rokhsar D."/>
            <person name="Bowler C."/>
        </authorList>
    </citation>
    <scope>GENOME REANNOTATION</scope>
    <source>
        <strain evidence="8">CCAP 1055/1</strain>
    </source>
</reference>
<evidence type="ECO:0000256" key="3">
    <source>
        <dbReference type="ARBA" id="ARBA00023242"/>
    </source>
</evidence>
<sequence length="1422" mass="158526">MAAPPLDFEALLSREYRPARIARLIPREAYHPENNQKKKSVSIKHSTAALEDATRRRAEEETSRLVLSLVTQTSAFIQHLPESERRDVSSLLTKRPPVVSSWPAYETIPARFHEIELGDWESKVRWKIEEEPEGESKYSNRDPTDLLRRPRNPYLDNLVLDESTICWDGSLEKLQEKARNTPLILELGVAGQSVARHVYQNTVLSAQRPTPALKSDAYQMRREREWANPITSTAEVSKAGSLHADKDKMAALIEARQKQRAQMAEDKTNRVTEAMGTLALGGGKGRTITSSLMGPGGTERSGRPSRDVGSSGLHEAEYIEQLDMINSHSLVRDLSKVLLRQYHRPKLPLSVVRQDLSWQFQIRFAPTSKKTEVTGASGSYQAIMTGAHAGAISKAKLRSEADLSPTEGKLILLEYCEERPPIQLTKGMASKIVNYYRGDKAHCPVSAGGGDRPARRKRAEPIAGEADARSSRAERLPRLEGPSRETSVLEWVGKVPKKSQKERAEQDAIDILPEGVTENLHPKVHGPFLGEVEDSTTVTGIITNLFVAPMFLHEPETTDFLMVLTPPSGAARPGQRESMSVILRDLPTSTFTVGQTEPRVRVFAPNTQGEKNFVGPFVSYQIARALARSQGREGHGLRFDEIQDRVLPNLELPSNALRPRLKQVALYDKNTQIWTTKQIGFEEYPGVDALGRTIAPEGVAAFESACAASRRLSDLGIHQLLAGSHTVLSVGVIMVYISGQLNAAKDLSRKMKKLAELRRSNKSISAVQVAFYEQAAAIIESHFKILRQKHEIAQFIYEQLQLAPWHLTGEFIDVHKKGDGTGMMKLTGLGDPSGQGEGFSFIREADSKPSKSVGNAALSAEVKKITGTEDDLRKLTMKQMASLLRSYGMTQEKIDTLKRWDRVHVIRDLSTKAASDGIGDGLERFARGEKMKLSEQKQMYRDRVRVIWRRQIAALSMDDKVAGSTEGAAIADGENEVSGMAQQSQSNKPDSTSKLGSDSDSSDDDDDLAAALEDEMLDRSEANQLVAEHTGGGEADGGLGQLRAAAQDHEMNKDARELAALKRQREEERAVREGLQSNKPKVESFDTQMRSNRKVIRKKVVKTHPDGHQTTTFKFVLRPDEVGKIMARLQQDNSEDHRRKKEFQYEANSDEKPPGQALFEDEDDFEYSSRGRFADKRGGNRKRRAGGRATPRGTLQFGKLKSKISKEERMRKRKREEEELEVYTASAKHKGTNNRKERGSIRNRRPHVIFSEKLEAIRSAVEARPGALPFVKPVNRRLLPKYYEVISDPIDLQTIRDKIKRYEYRSADNLVRDFDLMKSNAVKFNGQTSPIAQEAIAIHEFVSNQIESHRSELSALETAVQDQMNGKPKKKVKKGLMKSSGSGNTARIGGISVNLGDFQGMQFEGNDSDSGDEVSFTGLLDF</sequence>
<feature type="compositionally biased region" description="Polar residues" evidence="5">
    <location>
        <begin position="980"/>
        <end position="989"/>
    </location>
</feature>
<dbReference type="eggNOG" id="KOG0008">
    <property type="taxonomic scope" value="Eukaryota"/>
</dbReference>
<dbReference type="Pfam" id="PF12157">
    <property type="entry name" value="DUF3591"/>
    <property type="match status" value="2"/>
</dbReference>
<dbReference type="InParanoid" id="B7FQ37"/>
<dbReference type="Gene3D" id="1.20.920.10">
    <property type="entry name" value="Bromodomain-like"/>
    <property type="match status" value="1"/>
</dbReference>
<dbReference type="Pfam" id="PF00439">
    <property type="entry name" value="Bromodomain"/>
    <property type="match status" value="1"/>
</dbReference>
<feature type="compositionally biased region" description="Basic and acidic residues" evidence="5">
    <location>
        <begin position="1167"/>
        <end position="1178"/>
    </location>
</feature>
<keyword evidence="2 4" id="KW-0103">Bromodomain</keyword>
<dbReference type="SUPFAM" id="SSF47370">
    <property type="entry name" value="Bromodomain"/>
    <property type="match status" value="1"/>
</dbReference>
<dbReference type="PaxDb" id="2850-Phatr42944"/>
<feature type="compositionally biased region" description="Low complexity" evidence="5">
    <location>
        <begin position="990"/>
        <end position="999"/>
    </location>
</feature>
<organism evidence="7 8">
    <name type="scientific">Phaeodactylum tricornutum (strain CCAP 1055/1)</name>
    <dbReference type="NCBI Taxonomy" id="556484"/>
    <lineage>
        <taxon>Eukaryota</taxon>
        <taxon>Sar</taxon>
        <taxon>Stramenopiles</taxon>
        <taxon>Ochrophyta</taxon>
        <taxon>Bacillariophyta</taxon>
        <taxon>Bacillariophyceae</taxon>
        <taxon>Bacillariophycidae</taxon>
        <taxon>Naviculales</taxon>
        <taxon>Phaeodactylaceae</taxon>
        <taxon>Phaeodactylum</taxon>
    </lineage>
</organism>
<dbReference type="CDD" id="cd04369">
    <property type="entry name" value="Bromodomain"/>
    <property type="match status" value="1"/>
</dbReference>
<evidence type="ECO:0000256" key="4">
    <source>
        <dbReference type="PROSITE-ProRule" id="PRU00035"/>
    </source>
</evidence>